<dbReference type="AlphaFoldDB" id="A0A246E156"/>
<accession>A0A246E156</accession>
<reference evidence="1 2" key="1">
    <citation type="submission" date="2017-03" db="EMBL/GenBank/DDBJ databases">
        <title>Genome of strain Rhizobium sp. CNPSo 668.</title>
        <authorList>
            <person name="Ribeiro R."/>
        </authorList>
    </citation>
    <scope>NUCLEOTIDE SEQUENCE [LARGE SCALE GENOMIC DNA]</scope>
    <source>
        <strain evidence="1 2">CNPSo 668</strain>
    </source>
</reference>
<name>A0A246E156_9HYPH</name>
<comment type="caution">
    <text evidence="1">The sequence shown here is derived from an EMBL/GenBank/DDBJ whole genome shotgun (WGS) entry which is preliminary data.</text>
</comment>
<dbReference type="RefSeq" id="WP_088390162.1">
    <property type="nucleotide sequence ID" value="NZ_MXPU01000001.1"/>
</dbReference>
<gene>
    <name evidence="1" type="ORF">B5E41_00305</name>
</gene>
<evidence type="ECO:0000313" key="1">
    <source>
        <dbReference type="EMBL" id="OWO96776.1"/>
    </source>
</evidence>
<organism evidence="1 2">
    <name type="scientific">Rhizobium esperanzae</name>
    <dbReference type="NCBI Taxonomy" id="1967781"/>
    <lineage>
        <taxon>Bacteria</taxon>
        <taxon>Pseudomonadati</taxon>
        <taxon>Pseudomonadota</taxon>
        <taxon>Alphaproteobacteria</taxon>
        <taxon>Hyphomicrobiales</taxon>
        <taxon>Rhizobiaceae</taxon>
        <taxon>Rhizobium/Agrobacterium group</taxon>
        <taxon>Rhizobium</taxon>
    </lineage>
</organism>
<dbReference type="Proteomes" id="UP000197269">
    <property type="component" value="Unassembled WGS sequence"/>
</dbReference>
<evidence type="ECO:0000313" key="2">
    <source>
        <dbReference type="Proteomes" id="UP000197269"/>
    </source>
</evidence>
<proteinExistence type="predicted"/>
<sequence length="185" mass="19885">MESVFIAGSITIKSLPSLFVEKLDSLIAANLAVVIGDANGVDRAVQSILDDRGAANVTVFCSGKVPRNNLGNWPVKEIYSTAEPGTKAFFTAKDMAMAETAELGLMLWDAKSTGTLSNVIELTRRGKKTVVFVNKMDAFTIIRGVQDLQNLLKVMSDGALDQAEKKIGLSAALRKLTQQQAGFSF</sequence>
<dbReference type="EMBL" id="MXPU01000001">
    <property type="protein sequence ID" value="OWO96776.1"/>
    <property type="molecule type" value="Genomic_DNA"/>
</dbReference>
<protein>
    <submittedName>
        <fullName evidence="1">Uncharacterized protein</fullName>
    </submittedName>
</protein>